<reference evidence="2 3" key="1">
    <citation type="submission" date="2019-07" db="EMBL/GenBank/DDBJ databases">
        <authorList>
            <person name="Kim J.K."/>
            <person name="Cheong H.-M."/>
            <person name="Choi Y."/>
            <person name="Hwang K.J."/>
            <person name="Lee S."/>
            <person name="Choi C."/>
        </authorList>
    </citation>
    <scope>NUCLEOTIDE SEQUENCE [LARGE SCALE GENOMIC DNA]</scope>
    <source>
        <strain evidence="2 3">KS 22</strain>
    </source>
</reference>
<protein>
    <recommendedName>
        <fullName evidence="4">ABC-2 transporter permease</fullName>
    </recommendedName>
</protein>
<evidence type="ECO:0000313" key="3">
    <source>
        <dbReference type="Proteomes" id="UP000515679"/>
    </source>
</evidence>
<gene>
    <name evidence="2" type="ORF">FPL14_29145</name>
</gene>
<feature type="transmembrane region" description="Helical" evidence="1">
    <location>
        <begin position="115"/>
        <end position="137"/>
    </location>
</feature>
<dbReference type="EMBL" id="CP041969">
    <property type="protein sequence ID" value="QMV44775.1"/>
    <property type="molecule type" value="Genomic_DNA"/>
</dbReference>
<sequence>MYNLMMKDLKLGVNPMFFVFPFLMGALMLVPGWLYFLVPLYFCWITMPNMFGQFRAQNDLIFTSMMPVTKKDMVKARVSVIVILEVLHVVVAMVYGMITIRLYPNLIYYFFAPHMGFWGLCFVMLAIFNLIFISMYYKTAYKYGGAMFASITAAMLFAGVAQWLGIQSPYLSDIFNGSGVDNLALQTSILVAGIVIFIAFTMIAYRIAYKRFLKVEI</sequence>
<dbReference type="RefSeq" id="WP_182301067.1">
    <property type="nucleotide sequence ID" value="NZ_CP041969.1"/>
</dbReference>
<evidence type="ECO:0000256" key="1">
    <source>
        <dbReference type="SAM" id="Phobius"/>
    </source>
</evidence>
<evidence type="ECO:0008006" key="4">
    <source>
        <dbReference type="Google" id="ProtNLM"/>
    </source>
</evidence>
<keyword evidence="3" id="KW-1185">Reference proteome</keyword>
<proteinExistence type="predicted"/>
<feature type="transmembrane region" description="Helical" evidence="1">
    <location>
        <begin position="20"/>
        <end position="45"/>
    </location>
</feature>
<keyword evidence="1" id="KW-1133">Transmembrane helix</keyword>
<organism evidence="2 3">
    <name type="scientific">Cohnella cholangitidis</name>
    <dbReference type="NCBI Taxonomy" id="2598458"/>
    <lineage>
        <taxon>Bacteria</taxon>
        <taxon>Bacillati</taxon>
        <taxon>Bacillota</taxon>
        <taxon>Bacilli</taxon>
        <taxon>Bacillales</taxon>
        <taxon>Paenibacillaceae</taxon>
        <taxon>Cohnella</taxon>
    </lineage>
</organism>
<feature type="transmembrane region" description="Helical" evidence="1">
    <location>
        <begin position="144"/>
        <end position="164"/>
    </location>
</feature>
<feature type="transmembrane region" description="Helical" evidence="1">
    <location>
        <begin position="184"/>
        <end position="205"/>
    </location>
</feature>
<dbReference type="Pfam" id="PF13346">
    <property type="entry name" value="ABC2_membrane_5"/>
    <property type="match status" value="1"/>
</dbReference>
<evidence type="ECO:0000313" key="2">
    <source>
        <dbReference type="EMBL" id="QMV44775.1"/>
    </source>
</evidence>
<keyword evidence="1" id="KW-0812">Transmembrane</keyword>
<dbReference type="Proteomes" id="UP000515679">
    <property type="component" value="Chromosome"/>
</dbReference>
<dbReference type="AlphaFoldDB" id="A0A7G5C6E1"/>
<feature type="transmembrane region" description="Helical" evidence="1">
    <location>
        <begin position="80"/>
        <end position="103"/>
    </location>
</feature>
<dbReference type="InterPro" id="IPR025699">
    <property type="entry name" value="ABC2_memb-like"/>
</dbReference>
<accession>A0A7G5C6E1</accession>
<keyword evidence="1" id="KW-0472">Membrane</keyword>
<name>A0A7G5C6E1_9BACL</name>
<dbReference type="KEGG" id="cchl:FPL14_29145"/>